<gene>
    <name evidence="1" type="ORF">IC230_11030</name>
</gene>
<comment type="caution">
    <text evidence="1">The sequence shown here is derived from an EMBL/GenBank/DDBJ whole genome shotgun (WGS) entry which is preliminary data.</text>
</comment>
<evidence type="ECO:0000313" key="2">
    <source>
        <dbReference type="Proteomes" id="UP000653797"/>
    </source>
</evidence>
<dbReference type="EMBL" id="JACXAA010000003">
    <property type="protein sequence ID" value="MBD2753425.1"/>
    <property type="molecule type" value="Genomic_DNA"/>
</dbReference>
<name>A0A927B0R0_9BACT</name>
<dbReference type="AlphaFoldDB" id="A0A927B0R0"/>
<organism evidence="1 2">
    <name type="scientific">Spirosoma validum</name>
    <dbReference type="NCBI Taxonomy" id="2771355"/>
    <lineage>
        <taxon>Bacteria</taxon>
        <taxon>Pseudomonadati</taxon>
        <taxon>Bacteroidota</taxon>
        <taxon>Cytophagia</taxon>
        <taxon>Cytophagales</taxon>
        <taxon>Cytophagaceae</taxon>
        <taxon>Spirosoma</taxon>
    </lineage>
</organism>
<evidence type="ECO:0000313" key="1">
    <source>
        <dbReference type="EMBL" id="MBD2753425.1"/>
    </source>
</evidence>
<sequence length="184" mass="21349">MTPIFFSTPADFRKWLSENYDKATEVLVGYYKVGSGKPSMTWSQSVDEALCFGWIDGVRRSIDADSYCNRFTPRKPRSIWSAVNIQKVEDLTLQGLMHPAGVAAFEKRQDNRSKIYAYEQKEVSLSDEFENVFKANEQAWTFFQKQAPSYRKRAMNWVMTGKQAETRVSRLEKLMRTSEEGQKI</sequence>
<dbReference type="Pfam" id="PF13376">
    <property type="entry name" value="OmdA"/>
    <property type="match status" value="1"/>
</dbReference>
<reference evidence="1" key="1">
    <citation type="submission" date="2020-09" db="EMBL/GenBank/DDBJ databases">
        <authorList>
            <person name="Kim M.K."/>
        </authorList>
    </citation>
    <scope>NUCLEOTIDE SEQUENCE</scope>
    <source>
        <strain evidence="1">BT704</strain>
    </source>
</reference>
<accession>A0A927B0R0</accession>
<protein>
    <submittedName>
        <fullName evidence="1">YdeI/OmpD-associated family protein</fullName>
    </submittedName>
</protein>
<dbReference type="Proteomes" id="UP000653797">
    <property type="component" value="Unassembled WGS sequence"/>
</dbReference>
<keyword evidence="2" id="KW-1185">Reference proteome</keyword>
<dbReference type="RefSeq" id="WP_191039041.1">
    <property type="nucleotide sequence ID" value="NZ_JACXAA010000003.1"/>
</dbReference>
<proteinExistence type="predicted"/>